<sequence length="352" mass="39700">MNPPKHETTATTTTDIMADAELTKEHGILVYQVVKNRTPVEQREDHAKQRAKVEATLGGIDKDAALTQEQQKLIAQIKSDAKRQNQEGKLKRQALQRAKAEARQTLGFEQDAELTTFQMQLVSQLAQGRCLGRPCRLIPHPSLVQNLVCRDCNYVKHCKKVLYYNKTRRKFRMKENLRSLVCPMSAPSEMVLQKIRGTHGVYTNTGTTHVTFAEGLPPEGESQRKPLISQLAQVLHNTPLQVTGLNAIPTHNDKTKSLILINLKLDEHSDRALAPLLQACRLPQYPLHCTLGVLDTEKAMDLQQRWSRPDDGALTLDVRLLHELMPILQPRTPSQQHLLQAQQVAMAELLKP</sequence>
<dbReference type="AlphaFoldDB" id="A0A9N8ER83"/>
<proteinExistence type="predicted"/>
<name>A0A9N8ER83_9STRA</name>
<keyword evidence="3" id="KW-1185">Reference proteome</keyword>
<dbReference type="EMBL" id="CAICTM010001439">
    <property type="protein sequence ID" value="CAB9523649.1"/>
    <property type="molecule type" value="Genomic_DNA"/>
</dbReference>
<evidence type="ECO:0000256" key="1">
    <source>
        <dbReference type="SAM" id="Coils"/>
    </source>
</evidence>
<evidence type="ECO:0000313" key="3">
    <source>
        <dbReference type="Proteomes" id="UP001153069"/>
    </source>
</evidence>
<protein>
    <submittedName>
        <fullName evidence="2">Uncharacterized protein</fullName>
    </submittedName>
</protein>
<organism evidence="2 3">
    <name type="scientific">Seminavis robusta</name>
    <dbReference type="NCBI Taxonomy" id="568900"/>
    <lineage>
        <taxon>Eukaryota</taxon>
        <taxon>Sar</taxon>
        <taxon>Stramenopiles</taxon>
        <taxon>Ochrophyta</taxon>
        <taxon>Bacillariophyta</taxon>
        <taxon>Bacillariophyceae</taxon>
        <taxon>Bacillariophycidae</taxon>
        <taxon>Naviculales</taxon>
        <taxon>Naviculaceae</taxon>
        <taxon>Seminavis</taxon>
    </lineage>
</organism>
<keyword evidence="1" id="KW-0175">Coiled coil</keyword>
<evidence type="ECO:0000313" key="2">
    <source>
        <dbReference type="EMBL" id="CAB9523649.1"/>
    </source>
</evidence>
<comment type="caution">
    <text evidence="2">The sequence shown here is derived from an EMBL/GenBank/DDBJ whole genome shotgun (WGS) entry which is preliminary data.</text>
</comment>
<reference evidence="2" key="1">
    <citation type="submission" date="2020-06" db="EMBL/GenBank/DDBJ databases">
        <authorList>
            <consortium name="Plant Systems Biology data submission"/>
        </authorList>
    </citation>
    <scope>NUCLEOTIDE SEQUENCE</scope>
    <source>
        <strain evidence="2">D6</strain>
    </source>
</reference>
<dbReference type="Proteomes" id="UP001153069">
    <property type="component" value="Unassembled WGS sequence"/>
</dbReference>
<gene>
    <name evidence="2" type="ORF">SEMRO_1441_G272940.1</name>
</gene>
<accession>A0A9N8ER83</accession>
<feature type="coiled-coil region" evidence="1">
    <location>
        <begin position="78"/>
        <end position="105"/>
    </location>
</feature>